<reference evidence="7" key="1">
    <citation type="submission" date="2022-03" db="EMBL/GenBank/DDBJ databases">
        <title>A functionally conserved STORR gene fusion in Papaver species that diverged 16.8 million years ago.</title>
        <authorList>
            <person name="Catania T."/>
        </authorList>
    </citation>
    <scope>NUCLEOTIDE SEQUENCE</scope>
    <source>
        <strain evidence="7">S-191538</strain>
    </source>
</reference>
<dbReference type="GO" id="GO:0003700">
    <property type="term" value="F:DNA-binding transcription factor activity"/>
    <property type="evidence" value="ECO:0007669"/>
    <property type="project" value="TreeGrafter"/>
</dbReference>
<keyword evidence="2" id="KW-0805">Transcription regulation</keyword>
<dbReference type="SUPFAM" id="SSF47459">
    <property type="entry name" value="HLH, helix-loop-helix DNA-binding domain"/>
    <property type="match status" value="1"/>
</dbReference>
<feature type="region of interest" description="Disordered" evidence="5">
    <location>
        <begin position="33"/>
        <end position="58"/>
    </location>
</feature>
<evidence type="ECO:0000256" key="3">
    <source>
        <dbReference type="ARBA" id="ARBA00023163"/>
    </source>
</evidence>
<accession>A0AA42B5J6</accession>
<name>A0AA42B5J6_PAPNU</name>
<dbReference type="Pfam" id="PF00010">
    <property type="entry name" value="HLH"/>
    <property type="match status" value="1"/>
</dbReference>
<evidence type="ECO:0000256" key="5">
    <source>
        <dbReference type="SAM" id="MobiDB-lite"/>
    </source>
</evidence>
<comment type="caution">
    <text evidence="7">The sequence shown here is derived from an EMBL/GenBank/DDBJ whole genome shotgun (WGS) entry which is preliminary data.</text>
</comment>
<gene>
    <name evidence="7" type="ORF">MKW94_030085</name>
</gene>
<dbReference type="SMART" id="SM00353">
    <property type="entry name" value="HLH"/>
    <property type="match status" value="1"/>
</dbReference>
<dbReference type="GO" id="GO:0005634">
    <property type="term" value="C:nucleus"/>
    <property type="evidence" value="ECO:0007669"/>
    <property type="project" value="UniProtKB-SubCell"/>
</dbReference>
<sequence length="531" mass="57700">MDLSDKENPELEKRNMDYHSPNLVSEWQYNSHSNLSTQPLESTPTENSVDRSRGDLIGSNASSSVSMVNSFCPNIWDQPNSQNLGFYGNNLGTSTSSSSTLVIDKGIPQTSSIGMDKILNMDWNCSNSMMRGSSFLPSGVGMLPQSLSDFPTDSAFIERAARFSCFNGGNFGDIMNPFSISQSQNIFPKCGEPIQGPQDVGLDNRLEDRSRKEDVVKDCRIPADNGIIKGSPIKSDEPKDQAGRLFENEAEYSGGGGQGEASMLEGGEPSSVKKIGSKKRKRTGQNSELDEAKGASHLQGDPASNDGETKEKGDPKPSLSTGKGSAKDSLDTPKEDYIHVRARRGQATNSHSLAERVRREKISERMKLLQELVPGCNKVTGKAVMLDEIINYVQSLQRQVEFLSMKLAHVNPRLEFNIEGLLAKEMLQSRGGPSTLGFSPDMSAAHSQLHPSQQGFILAGGSMGNPSDVLRKNIDSQLSAINVGYKEITQIPNGWEDEIHNIIQMGAAASASFQGQDLNGSLQPGHLKSER</sequence>
<feature type="region of interest" description="Disordered" evidence="5">
    <location>
        <begin position="250"/>
        <end position="334"/>
    </location>
</feature>
<organism evidence="7 8">
    <name type="scientific">Papaver nudicaule</name>
    <name type="common">Iceland poppy</name>
    <dbReference type="NCBI Taxonomy" id="74823"/>
    <lineage>
        <taxon>Eukaryota</taxon>
        <taxon>Viridiplantae</taxon>
        <taxon>Streptophyta</taxon>
        <taxon>Embryophyta</taxon>
        <taxon>Tracheophyta</taxon>
        <taxon>Spermatophyta</taxon>
        <taxon>Magnoliopsida</taxon>
        <taxon>Ranunculales</taxon>
        <taxon>Papaveraceae</taxon>
        <taxon>Papaveroideae</taxon>
        <taxon>Papaver</taxon>
    </lineage>
</organism>
<evidence type="ECO:0000313" key="7">
    <source>
        <dbReference type="EMBL" id="MCL7052215.1"/>
    </source>
</evidence>
<feature type="compositionally biased region" description="Polar residues" evidence="5">
    <location>
        <begin position="33"/>
        <end position="47"/>
    </location>
</feature>
<proteinExistence type="predicted"/>
<feature type="domain" description="BHLH" evidence="6">
    <location>
        <begin position="346"/>
        <end position="396"/>
    </location>
</feature>
<comment type="subcellular location">
    <subcellularLocation>
        <location evidence="1">Nucleus</location>
    </subcellularLocation>
</comment>
<protein>
    <recommendedName>
        <fullName evidence="6">BHLH domain-containing protein</fullName>
    </recommendedName>
</protein>
<dbReference type="PANTHER" id="PTHR12565:SF458">
    <property type="entry name" value="TRANSCRIPTION FACTOR BHLH49"/>
    <property type="match status" value="1"/>
</dbReference>
<dbReference type="InterPro" id="IPR036638">
    <property type="entry name" value="HLH_DNA-bd_sf"/>
</dbReference>
<evidence type="ECO:0000313" key="8">
    <source>
        <dbReference type="Proteomes" id="UP001177140"/>
    </source>
</evidence>
<keyword evidence="3" id="KW-0804">Transcription</keyword>
<feature type="compositionally biased region" description="Basic and acidic residues" evidence="5">
    <location>
        <begin position="325"/>
        <end position="334"/>
    </location>
</feature>
<dbReference type="CDD" id="cd18919">
    <property type="entry name" value="bHLH_AtBPE_like"/>
    <property type="match status" value="1"/>
</dbReference>
<dbReference type="AlphaFoldDB" id="A0AA42B5J6"/>
<dbReference type="PROSITE" id="PS50888">
    <property type="entry name" value="BHLH"/>
    <property type="match status" value="1"/>
</dbReference>
<dbReference type="FunFam" id="4.10.280.10:FF:000002">
    <property type="entry name" value="Basic helix-loop-helix transcription factor"/>
    <property type="match status" value="1"/>
</dbReference>
<dbReference type="InterPro" id="IPR011598">
    <property type="entry name" value="bHLH_dom"/>
</dbReference>
<dbReference type="GO" id="GO:0046983">
    <property type="term" value="F:protein dimerization activity"/>
    <property type="evidence" value="ECO:0007669"/>
    <property type="project" value="InterPro"/>
</dbReference>
<dbReference type="InterPro" id="IPR024097">
    <property type="entry name" value="bHLH_ZIP_TF"/>
</dbReference>
<dbReference type="PANTHER" id="PTHR12565">
    <property type="entry name" value="STEROL REGULATORY ELEMENT-BINDING PROTEIN"/>
    <property type="match status" value="1"/>
</dbReference>
<dbReference type="Proteomes" id="UP001177140">
    <property type="component" value="Unassembled WGS sequence"/>
</dbReference>
<dbReference type="EMBL" id="JAJJMA010347366">
    <property type="protein sequence ID" value="MCL7052215.1"/>
    <property type="molecule type" value="Genomic_DNA"/>
</dbReference>
<evidence type="ECO:0000256" key="4">
    <source>
        <dbReference type="ARBA" id="ARBA00023242"/>
    </source>
</evidence>
<evidence type="ECO:0000256" key="1">
    <source>
        <dbReference type="ARBA" id="ARBA00004123"/>
    </source>
</evidence>
<evidence type="ECO:0000256" key="2">
    <source>
        <dbReference type="ARBA" id="ARBA00023015"/>
    </source>
</evidence>
<keyword evidence="4" id="KW-0539">Nucleus</keyword>
<keyword evidence="8" id="KW-1185">Reference proteome</keyword>
<evidence type="ECO:0000259" key="6">
    <source>
        <dbReference type="PROSITE" id="PS50888"/>
    </source>
</evidence>
<dbReference type="Gene3D" id="4.10.280.10">
    <property type="entry name" value="Helix-loop-helix DNA-binding domain"/>
    <property type="match status" value="1"/>
</dbReference>